<feature type="region of interest" description="Disordered" evidence="5">
    <location>
        <begin position="1"/>
        <end position="45"/>
    </location>
</feature>
<name>A0A7J5UQ57_9MICO</name>
<dbReference type="InterPro" id="IPR029044">
    <property type="entry name" value="Nucleotide-diphossugar_trans"/>
</dbReference>
<evidence type="ECO:0000256" key="3">
    <source>
        <dbReference type="ARBA" id="ARBA00022676"/>
    </source>
</evidence>
<dbReference type="SUPFAM" id="SSF53448">
    <property type="entry name" value="Nucleotide-diphospho-sugar transferases"/>
    <property type="match status" value="1"/>
</dbReference>
<evidence type="ECO:0000256" key="5">
    <source>
        <dbReference type="SAM" id="MobiDB-lite"/>
    </source>
</evidence>
<evidence type="ECO:0000256" key="1">
    <source>
        <dbReference type="ARBA" id="ARBA00004776"/>
    </source>
</evidence>
<keyword evidence="3" id="KW-0328">Glycosyltransferase</keyword>
<organism evidence="7 8">
    <name type="scientific">Georgenia thermotolerans</name>
    <dbReference type="NCBI Taxonomy" id="527326"/>
    <lineage>
        <taxon>Bacteria</taxon>
        <taxon>Bacillati</taxon>
        <taxon>Actinomycetota</taxon>
        <taxon>Actinomycetes</taxon>
        <taxon>Micrococcales</taxon>
        <taxon>Bogoriellaceae</taxon>
        <taxon>Georgenia</taxon>
    </lineage>
</organism>
<comment type="caution">
    <text evidence="7">The sequence shown here is derived from an EMBL/GenBank/DDBJ whole genome shotgun (WGS) entry which is preliminary data.</text>
</comment>
<dbReference type="PANTHER" id="PTHR43179">
    <property type="entry name" value="RHAMNOSYLTRANSFERASE WBBL"/>
    <property type="match status" value="1"/>
</dbReference>
<dbReference type="Proteomes" id="UP000451860">
    <property type="component" value="Unassembled WGS sequence"/>
</dbReference>
<feature type="domain" description="Glycosyltransferase 2-like" evidence="6">
    <location>
        <begin position="53"/>
        <end position="153"/>
    </location>
</feature>
<comment type="similarity">
    <text evidence="2">Belongs to the glycosyltransferase 2 family.</text>
</comment>
<dbReference type="InterPro" id="IPR001173">
    <property type="entry name" value="Glyco_trans_2-like"/>
</dbReference>
<reference evidence="7 8" key="1">
    <citation type="submission" date="2019-10" db="EMBL/GenBank/DDBJ databases">
        <title>Georgenia wutianyii sp. nov. and Georgenia yuyongxinii sp. nov. isolated from plateau pika (Ochotona curzoniae) in the Qinghai-Tibet plateau of China.</title>
        <authorList>
            <person name="Tian Z."/>
        </authorList>
    </citation>
    <scope>NUCLEOTIDE SEQUENCE [LARGE SCALE GENOMIC DNA]</scope>
    <source>
        <strain evidence="7 8">DSM 21501</strain>
    </source>
</reference>
<evidence type="ECO:0000313" key="7">
    <source>
        <dbReference type="EMBL" id="KAE8764542.1"/>
    </source>
</evidence>
<dbReference type="GO" id="GO:0016757">
    <property type="term" value="F:glycosyltransferase activity"/>
    <property type="evidence" value="ECO:0007669"/>
    <property type="project" value="UniProtKB-KW"/>
</dbReference>
<proteinExistence type="inferred from homology"/>
<comment type="pathway">
    <text evidence="1">Cell wall biogenesis; cell wall polysaccharide biosynthesis.</text>
</comment>
<dbReference type="PANTHER" id="PTHR43179:SF12">
    <property type="entry name" value="GALACTOFURANOSYLTRANSFERASE GLFT2"/>
    <property type="match status" value="1"/>
</dbReference>
<evidence type="ECO:0000256" key="2">
    <source>
        <dbReference type="ARBA" id="ARBA00006739"/>
    </source>
</evidence>
<dbReference type="EMBL" id="WHJE01000029">
    <property type="protein sequence ID" value="KAE8764542.1"/>
    <property type="molecule type" value="Genomic_DNA"/>
</dbReference>
<dbReference type="Pfam" id="PF00535">
    <property type="entry name" value="Glycos_transf_2"/>
    <property type="match status" value="1"/>
</dbReference>
<evidence type="ECO:0000313" key="8">
    <source>
        <dbReference type="Proteomes" id="UP000451860"/>
    </source>
</evidence>
<accession>A0A7J5UQ57</accession>
<protein>
    <submittedName>
        <fullName evidence="7">Glycosyltransferase</fullName>
    </submittedName>
</protein>
<evidence type="ECO:0000256" key="4">
    <source>
        <dbReference type="ARBA" id="ARBA00022679"/>
    </source>
</evidence>
<feature type="compositionally biased region" description="Basic residues" evidence="5">
    <location>
        <begin position="1"/>
        <end position="11"/>
    </location>
</feature>
<evidence type="ECO:0000259" key="6">
    <source>
        <dbReference type="Pfam" id="PF00535"/>
    </source>
</evidence>
<gene>
    <name evidence="7" type="ORF">GB883_08340</name>
</gene>
<dbReference type="Gene3D" id="3.90.550.10">
    <property type="entry name" value="Spore Coat Polysaccharide Biosynthesis Protein SpsA, Chain A"/>
    <property type="match status" value="1"/>
</dbReference>
<keyword evidence="8" id="KW-1185">Reference proteome</keyword>
<sequence>MLWRRRSRKATGRCPRSLHAPLRLAGPPQRHGRAGEQVEHSGQERAEPRVVAVVVAYNRRELLGQTLDALAAQARPCDAVVVVDNASTDGSGAVAAAHLSAPDVVSLTRNTGGAGGFAAGIAHALQSHRADLVWIMDDDTVPTPTALEELLRARAAYPGEPALLASRVVWKDGRDHPMNTPRPRPGAGAAGRARAAAAGAVQVRSASFVSLLLDARAVRAVGLPQAAYFIWNDDFEYTARVLRRRTGLYVPSSVVRHLTRTFGATDADPGDRFYFEVRNKVWLFARSTALGPLDTLLYGGSSLVRWARTAARSRERGRLLRAGWRGLRDGVATSPQATSALLADQGAVTDEVREIERGARRG</sequence>
<keyword evidence="4 7" id="KW-0808">Transferase</keyword>
<feature type="compositionally biased region" description="Basic and acidic residues" evidence="5">
    <location>
        <begin position="33"/>
        <end position="45"/>
    </location>
</feature>
<dbReference type="OrthoDB" id="7665907at2"/>
<dbReference type="AlphaFoldDB" id="A0A7J5UQ57"/>